<accession>A0A498IXV6</accession>
<reference evidence="1 2" key="1">
    <citation type="submission" date="2018-10" db="EMBL/GenBank/DDBJ databases">
        <title>A high-quality apple genome assembly.</title>
        <authorList>
            <person name="Hu J."/>
        </authorList>
    </citation>
    <scope>NUCLEOTIDE SEQUENCE [LARGE SCALE GENOMIC DNA]</scope>
    <source>
        <strain evidence="2">cv. HFTH1</strain>
        <tissue evidence="1">Young leaf</tissue>
    </source>
</reference>
<organism evidence="1 2">
    <name type="scientific">Malus domestica</name>
    <name type="common">Apple</name>
    <name type="synonym">Pyrus malus</name>
    <dbReference type="NCBI Taxonomy" id="3750"/>
    <lineage>
        <taxon>Eukaryota</taxon>
        <taxon>Viridiplantae</taxon>
        <taxon>Streptophyta</taxon>
        <taxon>Embryophyta</taxon>
        <taxon>Tracheophyta</taxon>
        <taxon>Spermatophyta</taxon>
        <taxon>Magnoliopsida</taxon>
        <taxon>eudicotyledons</taxon>
        <taxon>Gunneridae</taxon>
        <taxon>Pentapetalae</taxon>
        <taxon>rosids</taxon>
        <taxon>fabids</taxon>
        <taxon>Rosales</taxon>
        <taxon>Rosaceae</taxon>
        <taxon>Amygdaloideae</taxon>
        <taxon>Maleae</taxon>
        <taxon>Malus</taxon>
    </lineage>
</organism>
<comment type="caution">
    <text evidence="1">The sequence shown here is derived from an EMBL/GenBank/DDBJ whole genome shotgun (WGS) entry which is preliminary data.</text>
</comment>
<proteinExistence type="predicted"/>
<name>A0A498IXV6_MALDO</name>
<dbReference type="AlphaFoldDB" id="A0A498IXV6"/>
<sequence>MALKSKISIQANAQFPANVPHKVNKHFFFTIGLGTNPCSNNNQTFRGSKGAFGTWDGTGRGVPSRVWCAKNGWNGLFHGTDFGCFCVPPPPWNGFVPRLWNTMFYHFKTNIPHVFFKNYTFVPSRLRTKRTQWNNVCSFIIYERGEEEEVRIVSYCKQLTRRNKRRLSITAN</sequence>
<keyword evidence="2" id="KW-1185">Reference proteome</keyword>
<evidence type="ECO:0000313" key="1">
    <source>
        <dbReference type="EMBL" id="RXH88279.1"/>
    </source>
</evidence>
<dbReference type="Proteomes" id="UP000290289">
    <property type="component" value="Chromosome 10"/>
</dbReference>
<evidence type="ECO:0000313" key="2">
    <source>
        <dbReference type="Proteomes" id="UP000290289"/>
    </source>
</evidence>
<gene>
    <name evidence="1" type="ORF">DVH24_042350</name>
</gene>
<dbReference type="EMBL" id="RDQH01000336">
    <property type="protein sequence ID" value="RXH88279.1"/>
    <property type="molecule type" value="Genomic_DNA"/>
</dbReference>
<protein>
    <submittedName>
        <fullName evidence="1">Uncharacterized protein</fullName>
    </submittedName>
</protein>